<sequence>MAVVETERRDLSPEVVRVRLVVVLERIGPIHKDRSTVVTALRRLLCRQHTLWAGTDIKQTAYRVVSIEEEETSDAG</sequence>
<gene>
    <name evidence="1" type="ORF">CSH63_32340</name>
</gene>
<evidence type="ECO:0000313" key="1">
    <source>
        <dbReference type="EMBL" id="AYF32046.1"/>
    </source>
</evidence>
<dbReference type="KEGG" id="mtua:CSH63_32340"/>
<dbReference type="EMBL" id="CP024087">
    <property type="protein sequence ID" value="AYF32046.1"/>
    <property type="molecule type" value="Genomic_DNA"/>
</dbReference>
<evidence type="ECO:0000313" key="2">
    <source>
        <dbReference type="Proteomes" id="UP000267804"/>
    </source>
</evidence>
<proteinExistence type="predicted"/>
<dbReference type="AlphaFoldDB" id="A0A386WU77"/>
<dbReference type="Proteomes" id="UP000267804">
    <property type="component" value="Chromosome"/>
</dbReference>
<name>A0A386WU77_9ACTN</name>
<organism evidence="1 2">
    <name type="scientific">Micromonospora tulbaghiae</name>
    <dbReference type="NCBI Taxonomy" id="479978"/>
    <lineage>
        <taxon>Bacteria</taxon>
        <taxon>Bacillati</taxon>
        <taxon>Actinomycetota</taxon>
        <taxon>Actinomycetes</taxon>
        <taxon>Micromonosporales</taxon>
        <taxon>Micromonosporaceae</taxon>
        <taxon>Micromonospora</taxon>
    </lineage>
</organism>
<protein>
    <submittedName>
        <fullName evidence="1">Uncharacterized protein</fullName>
    </submittedName>
</protein>
<reference evidence="1 2" key="1">
    <citation type="submission" date="2017-10" db="EMBL/GenBank/DDBJ databases">
        <title>Integration of genomic and chemical information greatly accelerates assignment of the full stereostructure of myelolactone, a potent inhibitor of myeloma from a marine-derived Micromonospora.</title>
        <authorList>
            <person name="Kim M.C."/>
            <person name="Machado H."/>
            <person name="Jensen P.R."/>
            <person name="Fenical W."/>
        </authorList>
    </citation>
    <scope>NUCLEOTIDE SEQUENCE [LARGE SCALE GENOMIC DNA]</scope>
    <source>
        <strain evidence="1 2">CNY-010</strain>
    </source>
</reference>
<accession>A0A386WU77</accession>